<dbReference type="GO" id="GO:0046872">
    <property type="term" value="F:metal ion binding"/>
    <property type="evidence" value="ECO:0007669"/>
    <property type="project" value="UniProtKB-UniRule"/>
</dbReference>
<dbReference type="GO" id="GO:0003677">
    <property type="term" value="F:DNA binding"/>
    <property type="evidence" value="ECO:0007669"/>
    <property type="project" value="UniProtKB-KW"/>
</dbReference>
<dbReference type="EC" id="3.1.-.-" evidence="10"/>
<dbReference type="InterPro" id="IPR050646">
    <property type="entry name" value="Cas1"/>
</dbReference>
<evidence type="ECO:0000256" key="7">
    <source>
        <dbReference type="ARBA" id="ARBA00023125"/>
    </source>
</evidence>
<dbReference type="HAMAP" id="MF_01470">
    <property type="entry name" value="Cas1"/>
    <property type="match status" value="1"/>
</dbReference>
<evidence type="ECO:0000256" key="6">
    <source>
        <dbReference type="ARBA" id="ARBA00023118"/>
    </source>
</evidence>
<evidence type="ECO:0000313" key="11">
    <source>
        <dbReference type="EMBL" id="NYI70145.1"/>
    </source>
</evidence>
<keyword evidence="1 10" id="KW-0540">Nuclease</keyword>
<evidence type="ECO:0000256" key="3">
    <source>
        <dbReference type="ARBA" id="ARBA00022759"/>
    </source>
</evidence>
<comment type="subunit">
    <text evidence="9 10">Homodimer, forms a heterotetramer with a Cas2 homodimer.</text>
</comment>
<keyword evidence="12" id="KW-1185">Reference proteome</keyword>
<feature type="binding site" evidence="10">
    <location>
        <position position="244"/>
    </location>
    <ligand>
        <name>Mn(2+)</name>
        <dbReference type="ChEBI" id="CHEBI:29035"/>
    </ligand>
</feature>
<dbReference type="PANTHER" id="PTHR34353:SF2">
    <property type="entry name" value="CRISPR-ASSOCIATED ENDONUCLEASE CAS1 1"/>
    <property type="match status" value="1"/>
</dbReference>
<dbReference type="Proteomes" id="UP000527616">
    <property type="component" value="Unassembled WGS sequence"/>
</dbReference>
<comment type="similarity">
    <text evidence="10">Belongs to the CRISPR-associated endonuclease Cas1 family.</text>
</comment>
<keyword evidence="5 10" id="KW-0460">Magnesium</keyword>
<evidence type="ECO:0000256" key="5">
    <source>
        <dbReference type="ARBA" id="ARBA00022842"/>
    </source>
</evidence>
<keyword evidence="6 10" id="KW-0051">Antiviral defense</keyword>
<dbReference type="AlphaFoldDB" id="A0A7Z0IK22"/>
<keyword evidence="3 10" id="KW-0255">Endonuclease</keyword>
<dbReference type="GO" id="GO:0043571">
    <property type="term" value="P:maintenance of CRISPR repeat elements"/>
    <property type="evidence" value="ECO:0007669"/>
    <property type="project" value="UniProtKB-UniRule"/>
</dbReference>
<keyword evidence="7 10" id="KW-0238">DNA-binding</keyword>
<keyword evidence="8 10" id="KW-0464">Manganese</keyword>
<name>A0A7Z0IK22_9ACTN</name>
<dbReference type="Pfam" id="PF01867">
    <property type="entry name" value="Cas_Cas1"/>
    <property type="match status" value="1"/>
</dbReference>
<evidence type="ECO:0000256" key="1">
    <source>
        <dbReference type="ARBA" id="ARBA00022722"/>
    </source>
</evidence>
<dbReference type="GO" id="GO:0051607">
    <property type="term" value="P:defense response to virus"/>
    <property type="evidence" value="ECO:0007669"/>
    <property type="project" value="UniProtKB-UniRule"/>
</dbReference>
<keyword evidence="2 10" id="KW-0479">Metal-binding</keyword>
<evidence type="ECO:0000256" key="4">
    <source>
        <dbReference type="ARBA" id="ARBA00022801"/>
    </source>
</evidence>
<dbReference type="EMBL" id="JACBZS010000001">
    <property type="protein sequence ID" value="NYI70145.1"/>
    <property type="molecule type" value="Genomic_DNA"/>
</dbReference>
<gene>
    <name evidence="10" type="primary">cas1</name>
    <name evidence="11" type="ORF">GGQ54_000705</name>
</gene>
<keyword evidence="4 10" id="KW-0378">Hydrolase</keyword>
<feature type="binding site" evidence="10">
    <location>
        <position position="165"/>
    </location>
    <ligand>
        <name>Mn(2+)</name>
        <dbReference type="ChEBI" id="CHEBI:29035"/>
    </ligand>
</feature>
<dbReference type="InterPro" id="IPR002729">
    <property type="entry name" value="CRISPR-assoc_Cas1"/>
</dbReference>
<dbReference type="NCBIfam" id="TIGR00287">
    <property type="entry name" value="cas1"/>
    <property type="match status" value="1"/>
</dbReference>
<comment type="caution">
    <text evidence="11">The sequence shown here is derived from an EMBL/GenBank/DDBJ whole genome shotgun (WGS) entry which is preliminary data.</text>
</comment>
<sequence length="338" mass="36949">MSTYLLRTLVVQTPGTRLVLEGDAVKALMPNGEARRLPLTAIDAIVVLSGIDVSTPLLTRCATDGRGLTFLSKFGKARASVLGPQDGRGLLRESQYRRHFDPEARSALAGVIVAGKIHQMAWGLRQWARDAPATAAAELRHHATGIESMVPPSGSEHREQLLGIEGAATHRYFSAMRAVLSETTFNTRTRRPPRDPVNATLSFLYGMITIATQGAILAAGLDPFCGYLHGDRSDQPSLVLDLAEEFRPGADRFAVSLFNRRQLRRKHFTDELGGAVALNDAGRQIVLDAWHRHRQADVKIRRAAEPLPRAALPIVQANALAKALRENGQYSPHQLVVT</sequence>
<evidence type="ECO:0000313" key="12">
    <source>
        <dbReference type="Proteomes" id="UP000527616"/>
    </source>
</evidence>
<evidence type="ECO:0000256" key="9">
    <source>
        <dbReference type="ARBA" id="ARBA00038592"/>
    </source>
</evidence>
<accession>A0A7Z0IK22</accession>
<dbReference type="GO" id="GO:0016787">
    <property type="term" value="F:hydrolase activity"/>
    <property type="evidence" value="ECO:0007669"/>
    <property type="project" value="UniProtKB-KW"/>
</dbReference>
<dbReference type="InterPro" id="IPR042206">
    <property type="entry name" value="CRISPR-assoc_Cas1_C"/>
</dbReference>
<proteinExistence type="inferred from homology"/>
<evidence type="ECO:0000256" key="8">
    <source>
        <dbReference type="ARBA" id="ARBA00023211"/>
    </source>
</evidence>
<evidence type="ECO:0000256" key="2">
    <source>
        <dbReference type="ARBA" id="ARBA00022723"/>
    </source>
</evidence>
<dbReference type="InterPro" id="IPR042211">
    <property type="entry name" value="CRISPR-assoc_Cas1_N"/>
</dbReference>
<dbReference type="RefSeq" id="WP_179444129.1">
    <property type="nucleotide sequence ID" value="NZ_JACBZS010000001.1"/>
</dbReference>
<comment type="function">
    <text evidence="10">CRISPR (clustered regularly interspaced short palindromic repeat), is an adaptive immune system that provides protection against mobile genetic elements (viruses, transposable elements and conjugative plasmids). CRISPR clusters contain spacers, sequences complementary to antecedent mobile elements, and target invading nucleic acids. CRISPR clusters are transcribed and processed into CRISPR RNA (crRNA). Acts as a dsDNA endonuclease. Involved in the integration of spacer DNA into the CRISPR cassette.</text>
</comment>
<dbReference type="Gene3D" id="3.100.10.20">
    <property type="entry name" value="CRISPR-associated endonuclease Cas1, N-terminal domain"/>
    <property type="match status" value="1"/>
</dbReference>
<organism evidence="11 12">
    <name type="scientific">Naumannella cuiyingiana</name>
    <dbReference type="NCBI Taxonomy" id="1347891"/>
    <lineage>
        <taxon>Bacteria</taxon>
        <taxon>Bacillati</taxon>
        <taxon>Actinomycetota</taxon>
        <taxon>Actinomycetes</taxon>
        <taxon>Propionibacteriales</taxon>
        <taxon>Propionibacteriaceae</taxon>
        <taxon>Naumannella</taxon>
    </lineage>
</organism>
<evidence type="ECO:0000256" key="10">
    <source>
        <dbReference type="HAMAP-Rule" id="MF_01470"/>
    </source>
</evidence>
<reference evidence="11 12" key="1">
    <citation type="submission" date="2020-07" db="EMBL/GenBank/DDBJ databases">
        <title>Sequencing the genomes of 1000 actinobacteria strains.</title>
        <authorList>
            <person name="Klenk H.-P."/>
        </authorList>
    </citation>
    <scope>NUCLEOTIDE SEQUENCE [LARGE SCALE GENOMIC DNA]</scope>
    <source>
        <strain evidence="11 12">DSM 103164</strain>
    </source>
</reference>
<dbReference type="Gene3D" id="1.20.120.920">
    <property type="entry name" value="CRISPR-associated endonuclease Cas1, C-terminal domain"/>
    <property type="match status" value="1"/>
</dbReference>
<feature type="binding site" evidence="10">
    <location>
        <position position="229"/>
    </location>
    <ligand>
        <name>Mn(2+)</name>
        <dbReference type="ChEBI" id="CHEBI:29035"/>
    </ligand>
</feature>
<protein>
    <recommendedName>
        <fullName evidence="10">CRISPR-associated endonuclease Cas1</fullName>
        <ecNumber evidence="10">3.1.-.-</ecNumber>
    </recommendedName>
</protein>
<dbReference type="GO" id="GO:0004519">
    <property type="term" value="F:endonuclease activity"/>
    <property type="evidence" value="ECO:0007669"/>
    <property type="project" value="UniProtKB-UniRule"/>
</dbReference>
<dbReference type="PANTHER" id="PTHR34353">
    <property type="entry name" value="CRISPR-ASSOCIATED ENDONUCLEASE CAS1 1"/>
    <property type="match status" value="1"/>
</dbReference>
<comment type="cofactor">
    <cofactor evidence="10">
        <name>Mg(2+)</name>
        <dbReference type="ChEBI" id="CHEBI:18420"/>
    </cofactor>
    <cofactor evidence="10">
        <name>Mn(2+)</name>
        <dbReference type="ChEBI" id="CHEBI:29035"/>
    </cofactor>
</comment>